<evidence type="ECO:0000256" key="1">
    <source>
        <dbReference type="SAM" id="Phobius"/>
    </source>
</evidence>
<dbReference type="PANTHER" id="PTHR44086:SF10">
    <property type="entry name" value="THIOSULFATE SULFURTRANSFERASE_RHODANESE-LIKE DOMAIN-CONTAINING PROTEIN 3"/>
    <property type="match status" value="1"/>
</dbReference>
<organism evidence="3 4">
    <name type="scientific">Micromonospora chaiyaphumensis</name>
    <dbReference type="NCBI Taxonomy" id="307119"/>
    <lineage>
        <taxon>Bacteria</taxon>
        <taxon>Bacillati</taxon>
        <taxon>Actinomycetota</taxon>
        <taxon>Actinomycetes</taxon>
        <taxon>Micromonosporales</taxon>
        <taxon>Micromonosporaceae</taxon>
        <taxon>Micromonospora</taxon>
    </lineage>
</organism>
<evidence type="ECO:0000313" key="4">
    <source>
        <dbReference type="Proteomes" id="UP000199629"/>
    </source>
</evidence>
<gene>
    <name evidence="3" type="ORF">GA0070214_107286</name>
</gene>
<dbReference type="InterPro" id="IPR036873">
    <property type="entry name" value="Rhodanese-like_dom_sf"/>
</dbReference>
<proteinExistence type="predicted"/>
<dbReference type="CDD" id="cd00158">
    <property type="entry name" value="RHOD"/>
    <property type="match status" value="1"/>
</dbReference>
<keyword evidence="1" id="KW-0472">Membrane</keyword>
<keyword evidence="1" id="KW-0812">Transmembrane</keyword>
<evidence type="ECO:0000259" key="2">
    <source>
        <dbReference type="PROSITE" id="PS50206"/>
    </source>
</evidence>
<dbReference type="InterPro" id="IPR001307">
    <property type="entry name" value="Thiosulphate_STrfase_CS"/>
</dbReference>
<dbReference type="RefSeq" id="WP_091266412.1">
    <property type="nucleotide sequence ID" value="NZ_FMCS01000007.1"/>
</dbReference>
<dbReference type="GO" id="GO:0004792">
    <property type="term" value="F:thiosulfate-cyanide sulfurtransferase activity"/>
    <property type="evidence" value="ECO:0007669"/>
    <property type="project" value="InterPro"/>
</dbReference>
<dbReference type="Gene3D" id="6.10.140.1340">
    <property type="match status" value="1"/>
</dbReference>
<dbReference type="PROSITE" id="PS00380">
    <property type="entry name" value="RHODANESE_1"/>
    <property type="match status" value="1"/>
</dbReference>
<dbReference type="Pfam" id="PF11127">
    <property type="entry name" value="YgaP-like_TM"/>
    <property type="match status" value="1"/>
</dbReference>
<dbReference type="PROSITE" id="PS50206">
    <property type="entry name" value="RHODANESE_3"/>
    <property type="match status" value="1"/>
</dbReference>
<dbReference type="PANTHER" id="PTHR44086">
    <property type="entry name" value="THIOSULFATE SULFURTRANSFERASE RDL2, MITOCHONDRIAL-RELATED"/>
    <property type="match status" value="1"/>
</dbReference>
<reference evidence="4" key="1">
    <citation type="submission" date="2016-06" db="EMBL/GenBank/DDBJ databases">
        <authorList>
            <person name="Varghese N."/>
            <person name="Submissions Spin"/>
        </authorList>
    </citation>
    <scope>NUCLEOTIDE SEQUENCE [LARGE SCALE GENOMIC DNA]</scope>
    <source>
        <strain evidence="4">DSM 45246</strain>
    </source>
</reference>
<dbReference type="EMBL" id="FMCS01000007">
    <property type="protein sequence ID" value="SCF17008.1"/>
    <property type="molecule type" value="Genomic_DNA"/>
</dbReference>
<dbReference type="InterPro" id="IPR001763">
    <property type="entry name" value="Rhodanese-like_dom"/>
</dbReference>
<feature type="domain" description="Rhodanese" evidence="2">
    <location>
        <begin position="23"/>
        <end position="113"/>
    </location>
</feature>
<name>A0A1C4Y8F7_9ACTN</name>
<keyword evidence="1" id="KW-1133">Transmembrane helix</keyword>
<keyword evidence="3" id="KW-0808">Transferase</keyword>
<dbReference type="Proteomes" id="UP000199629">
    <property type="component" value="Unassembled WGS sequence"/>
</dbReference>
<dbReference type="InterPro" id="IPR021309">
    <property type="entry name" value="YgaP-like_TM"/>
</dbReference>
<sequence>MSTSETTGPATLDVITLRELIDSGRAPRLLDVRTPAEFESVHIPGAYNVPLDLLKEHREELRSHLDQDVVLICRSGARATQAGQALAGAGLPNLKVLDGGMLAWQATDAPTKQGAARWDLERQVRLVAGSIVLLSVLGSMFVPGLKWVAAFIGGGLTFAAVTNTCAMGMLLSRLPYNRGAGCDLDTIVGRLRESNGQRA</sequence>
<dbReference type="Gene3D" id="3.40.250.10">
    <property type="entry name" value="Rhodanese-like domain"/>
    <property type="match status" value="1"/>
</dbReference>
<dbReference type="SUPFAM" id="SSF52821">
    <property type="entry name" value="Rhodanese/Cell cycle control phosphatase"/>
    <property type="match status" value="1"/>
</dbReference>
<feature type="transmembrane region" description="Helical" evidence="1">
    <location>
        <begin position="124"/>
        <end position="142"/>
    </location>
</feature>
<evidence type="ECO:0000313" key="3">
    <source>
        <dbReference type="EMBL" id="SCF17008.1"/>
    </source>
</evidence>
<dbReference type="Pfam" id="PF00581">
    <property type="entry name" value="Rhodanese"/>
    <property type="match status" value="1"/>
</dbReference>
<feature type="transmembrane region" description="Helical" evidence="1">
    <location>
        <begin position="148"/>
        <end position="171"/>
    </location>
</feature>
<accession>A0A1C4Y8F7</accession>
<keyword evidence="4" id="KW-1185">Reference proteome</keyword>
<dbReference type="SMART" id="SM00450">
    <property type="entry name" value="RHOD"/>
    <property type="match status" value="1"/>
</dbReference>
<protein>
    <submittedName>
        <fullName evidence="3">Rhodanese-related sulfurtransferase</fullName>
    </submittedName>
</protein>
<dbReference type="AlphaFoldDB" id="A0A1C4Y8F7"/>